<feature type="chain" id="PRO_5012860634" evidence="1">
    <location>
        <begin position="22"/>
        <end position="107"/>
    </location>
</feature>
<keyword evidence="3" id="KW-1185">Reference proteome</keyword>
<proteinExistence type="predicted"/>
<gene>
    <name evidence="2" type="ORF">ASPVEDRAFT_887782</name>
</gene>
<evidence type="ECO:0000313" key="2">
    <source>
        <dbReference type="EMBL" id="OJJ02115.1"/>
    </source>
</evidence>
<dbReference type="RefSeq" id="XP_040667877.1">
    <property type="nucleotide sequence ID" value="XM_040818416.1"/>
</dbReference>
<name>A0A1L9PL08_ASPVE</name>
<dbReference type="Proteomes" id="UP000184073">
    <property type="component" value="Unassembled WGS sequence"/>
</dbReference>
<evidence type="ECO:0000313" key="3">
    <source>
        <dbReference type="Proteomes" id="UP000184073"/>
    </source>
</evidence>
<dbReference type="EMBL" id="KV878129">
    <property type="protein sequence ID" value="OJJ02115.1"/>
    <property type="molecule type" value="Genomic_DNA"/>
</dbReference>
<keyword evidence="1" id="KW-0732">Signal</keyword>
<reference evidence="3" key="1">
    <citation type="journal article" date="2017" name="Genome Biol.">
        <title>Comparative genomics reveals high biological diversity and specific adaptations in the industrially and medically important fungal genus Aspergillus.</title>
        <authorList>
            <person name="de Vries R.P."/>
            <person name="Riley R."/>
            <person name="Wiebenga A."/>
            <person name="Aguilar-Osorio G."/>
            <person name="Amillis S."/>
            <person name="Uchima C.A."/>
            <person name="Anderluh G."/>
            <person name="Asadollahi M."/>
            <person name="Askin M."/>
            <person name="Barry K."/>
            <person name="Battaglia E."/>
            <person name="Bayram O."/>
            <person name="Benocci T."/>
            <person name="Braus-Stromeyer S.A."/>
            <person name="Caldana C."/>
            <person name="Canovas D."/>
            <person name="Cerqueira G.C."/>
            <person name="Chen F."/>
            <person name="Chen W."/>
            <person name="Choi C."/>
            <person name="Clum A."/>
            <person name="Dos Santos R.A."/>
            <person name="Damasio A.R."/>
            <person name="Diallinas G."/>
            <person name="Emri T."/>
            <person name="Fekete E."/>
            <person name="Flipphi M."/>
            <person name="Freyberg S."/>
            <person name="Gallo A."/>
            <person name="Gournas C."/>
            <person name="Habgood R."/>
            <person name="Hainaut M."/>
            <person name="Harispe M.L."/>
            <person name="Henrissat B."/>
            <person name="Hilden K.S."/>
            <person name="Hope R."/>
            <person name="Hossain A."/>
            <person name="Karabika E."/>
            <person name="Karaffa L."/>
            <person name="Karanyi Z."/>
            <person name="Krasevec N."/>
            <person name="Kuo A."/>
            <person name="Kusch H."/>
            <person name="LaButti K."/>
            <person name="Lagendijk E.L."/>
            <person name="Lapidus A."/>
            <person name="Levasseur A."/>
            <person name="Lindquist E."/>
            <person name="Lipzen A."/>
            <person name="Logrieco A.F."/>
            <person name="MacCabe A."/>
            <person name="Maekelae M.R."/>
            <person name="Malavazi I."/>
            <person name="Melin P."/>
            <person name="Meyer V."/>
            <person name="Mielnichuk N."/>
            <person name="Miskei M."/>
            <person name="Molnar A.P."/>
            <person name="Mule G."/>
            <person name="Ngan C.Y."/>
            <person name="Orejas M."/>
            <person name="Orosz E."/>
            <person name="Ouedraogo J.P."/>
            <person name="Overkamp K.M."/>
            <person name="Park H.-S."/>
            <person name="Perrone G."/>
            <person name="Piumi F."/>
            <person name="Punt P.J."/>
            <person name="Ram A.F."/>
            <person name="Ramon A."/>
            <person name="Rauscher S."/>
            <person name="Record E."/>
            <person name="Riano-Pachon D.M."/>
            <person name="Robert V."/>
            <person name="Roehrig J."/>
            <person name="Ruller R."/>
            <person name="Salamov A."/>
            <person name="Salih N.S."/>
            <person name="Samson R.A."/>
            <person name="Sandor E."/>
            <person name="Sanguinetti M."/>
            <person name="Schuetze T."/>
            <person name="Sepcic K."/>
            <person name="Shelest E."/>
            <person name="Sherlock G."/>
            <person name="Sophianopoulou V."/>
            <person name="Squina F.M."/>
            <person name="Sun H."/>
            <person name="Susca A."/>
            <person name="Todd R.B."/>
            <person name="Tsang A."/>
            <person name="Unkles S.E."/>
            <person name="van de Wiele N."/>
            <person name="van Rossen-Uffink D."/>
            <person name="Oliveira J.V."/>
            <person name="Vesth T.C."/>
            <person name="Visser J."/>
            <person name="Yu J.-H."/>
            <person name="Zhou M."/>
            <person name="Andersen M.R."/>
            <person name="Archer D.B."/>
            <person name="Baker S.E."/>
            <person name="Benoit I."/>
            <person name="Brakhage A.A."/>
            <person name="Braus G.H."/>
            <person name="Fischer R."/>
            <person name="Frisvad J.C."/>
            <person name="Goldman G.H."/>
            <person name="Houbraken J."/>
            <person name="Oakley B."/>
            <person name="Pocsi I."/>
            <person name="Scazzocchio C."/>
            <person name="Seiboth B."/>
            <person name="vanKuyk P.A."/>
            <person name="Wortman J."/>
            <person name="Dyer P.S."/>
            <person name="Grigoriev I.V."/>
        </authorList>
    </citation>
    <scope>NUCLEOTIDE SEQUENCE [LARGE SCALE GENOMIC DNA]</scope>
    <source>
        <strain evidence="3">CBS 583.65</strain>
    </source>
</reference>
<dbReference type="GeneID" id="63733927"/>
<dbReference type="VEuPathDB" id="FungiDB:ASPVEDRAFT_887782"/>
<dbReference type="OrthoDB" id="4788795at2759"/>
<protein>
    <submittedName>
        <fullName evidence="2">Uncharacterized protein</fullName>
    </submittedName>
</protein>
<sequence>MHFIKSTTLLALAALASQSSAATCENTWTPPNLYYDWEITAPDVPEIPAVCGRLWDELRCPAPSRTSCRDDSGTLVWKFTTGIGCNEGDVESAWWRATKDSYGSIAC</sequence>
<organism evidence="2 3">
    <name type="scientific">Aspergillus versicolor CBS 583.65</name>
    <dbReference type="NCBI Taxonomy" id="1036611"/>
    <lineage>
        <taxon>Eukaryota</taxon>
        <taxon>Fungi</taxon>
        <taxon>Dikarya</taxon>
        <taxon>Ascomycota</taxon>
        <taxon>Pezizomycotina</taxon>
        <taxon>Eurotiomycetes</taxon>
        <taxon>Eurotiomycetidae</taxon>
        <taxon>Eurotiales</taxon>
        <taxon>Aspergillaceae</taxon>
        <taxon>Aspergillus</taxon>
        <taxon>Aspergillus subgen. Nidulantes</taxon>
    </lineage>
</organism>
<accession>A0A1L9PL08</accession>
<dbReference type="AlphaFoldDB" id="A0A1L9PL08"/>
<feature type="signal peptide" evidence="1">
    <location>
        <begin position="1"/>
        <end position="21"/>
    </location>
</feature>
<evidence type="ECO:0000256" key="1">
    <source>
        <dbReference type="SAM" id="SignalP"/>
    </source>
</evidence>